<reference evidence="1" key="2">
    <citation type="submission" date="2020-06" db="EMBL/GenBank/DDBJ databases">
        <authorList>
            <person name="Sheffer M."/>
        </authorList>
    </citation>
    <scope>NUCLEOTIDE SEQUENCE</scope>
</reference>
<evidence type="ECO:0000313" key="2">
    <source>
        <dbReference type="Proteomes" id="UP000807504"/>
    </source>
</evidence>
<keyword evidence="2" id="KW-1185">Reference proteome</keyword>
<dbReference type="AlphaFoldDB" id="A0A8T0EXM8"/>
<reference evidence="1" key="1">
    <citation type="journal article" date="2020" name="bioRxiv">
        <title>Chromosome-level reference genome of the European wasp spider Argiope bruennichi: a resource for studies on range expansion and evolutionary adaptation.</title>
        <authorList>
            <person name="Sheffer M.M."/>
            <person name="Hoppe A."/>
            <person name="Krehenwinkel H."/>
            <person name="Uhl G."/>
            <person name="Kuss A.W."/>
            <person name="Jensen L."/>
            <person name="Jensen C."/>
            <person name="Gillespie R.G."/>
            <person name="Hoff K.J."/>
            <person name="Prost S."/>
        </authorList>
    </citation>
    <scope>NUCLEOTIDE SEQUENCE</scope>
</reference>
<name>A0A8T0EXM8_ARGBR</name>
<proteinExistence type="predicted"/>
<protein>
    <submittedName>
        <fullName evidence="1">Uncharacterized protein</fullName>
    </submittedName>
</protein>
<evidence type="ECO:0000313" key="1">
    <source>
        <dbReference type="EMBL" id="KAF8782860.1"/>
    </source>
</evidence>
<dbReference type="Proteomes" id="UP000807504">
    <property type="component" value="Unassembled WGS sequence"/>
</dbReference>
<dbReference type="EMBL" id="JABXBU010001863">
    <property type="protein sequence ID" value="KAF8782860.1"/>
    <property type="molecule type" value="Genomic_DNA"/>
</dbReference>
<accession>A0A8T0EXM8</accession>
<sequence length="95" mass="10789">MSVLRESNIKKLRGRANAALTRLLNGFNTQLILIELKARVEKLEQTYKECDEYDAALLEQDSEIAEFETKVIYQSAIEAFNGVVRMLIPSQLDGL</sequence>
<comment type="caution">
    <text evidence="1">The sequence shown here is derived from an EMBL/GenBank/DDBJ whole genome shotgun (WGS) entry which is preliminary data.</text>
</comment>
<organism evidence="1 2">
    <name type="scientific">Argiope bruennichi</name>
    <name type="common">Wasp spider</name>
    <name type="synonym">Aranea bruennichi</name>
    <dbReference type="NCBI Taxonomy" id="94029"/>
    <lineage>
        <taxon>Eukaryota</taxon>
        <taxon>Metazoa</taxon>
        <taxon>Ecdysozoa</taxon>
        <taxon>Arthropoda</taxon>
        <taxon>Chelicerata</taxon>
        <taxon>Arachnida</taxon>
        <taxon>Araneae</taxon>
        <taxon>Araneomorphae</taxon>
        <taxon>Entelegynae</taxon>
        <taxon>Araneoidea</taxon>
        <taxon>Araneidae</taxon>
        <taxon>Argiope</taxon>
    </lineage>
</organism>
<gene>
    <name evidence="1" type="ORF">HNY73_013095</name>
</gene>